<evidence type="ECO:0000256" key="4">
    <source>
        <dbReference type="ARBA" id="ARBA00022801"/>
    </source>
</evidence>
<dbReference type="EMBL" id="CADCWH010000149">
    <property type="protein sequence ID" value="CAA9551479.1"/>
    <property type="molecule type" value="Genomic_DNA"/>
</dbReference>
<dbReference type="InterPro" id="IPR008824">
    <property type="entry name" value="RuvB-like_N"/>
</dbReference>
<dbReference type="Pfam" id="PF05496">
    <property type="entry name" value="RuvB_N"/>
    <property type="match status" value="1"/>
</dbReference>
<evidence type="ECO:0000256" key="10">
    <source>
        <dbReference type="SAM" id="MobiDB-lite"/>
    </source>
</evidence>
<gene>
    <name evidence="9" type="primary">ruvB</name>
    <name evidence="12" type="ORF">AVDCRST_MAG70-962</name>
</gene>
<dbReference type="Pfam" id="PF05491">
    <property type="entry name" value="WHD_RuvB"/>
    <property type="match status" value="1"/>
</dbReference>
<dbReference type="CDD" id="cd00009">
    <property type="entry name" value="AAA"/>
    <property type="match status" value="1"/>
</dbReference>
<dbReference type="Gene3D" id="3.40.50.300">
    <property type="entry name" value="P-loop containing nucleotide triphosphate hydrolases"/>
    <property type="match status" value="1"/>
</dbReference>
<dbReference type="Pfam" id="PF17864">
    <property type="entry name" value="AAA_lid_4"/>
    <property type="match status" value="1"/>
</dbReference>
<feature type="binding site" evidence="9">
    <location>
        <position position="328"/>
    </location>
    <ligand>
        <name>DNA</name>
        <dbReference type="ChEBI" id="CHEBI:16991"/>
    </ligand>
</feature>
<dbReference type="SMART" id="SM00382">
    <property type="entry name" value="AAA"/>
    <property type="match status" value="1"/>
</dbReference>
<comment type="caution">
    <text evidence="9">Lacks conserved residue(s) required for the propagation of feature annotation.</text>
</comment>
<comment type="subcellular location">
    <subcellularLocation>
        <location evidence="9">Cytoplasm</location>
    </subcellularLocation>
</comment>
<feature type="domain" description="AAA+ ATPase" evidence="11">
    <location>
        <begin position="69"/>
        <end position="200"/>
    </location>
</feature>
<comment type="domain">
    <text evidence="9">Has 3 domains, the large (RuvB-L) and small ATPase (RuvB-S) domains and the C-terminal head (RuvB-H) domain. The head domain binds DNA, while the ATPase domains jointly bind ATP, ADP or are empty depending on the state of the subunit in the translocation cycle. During a single DNA translocation step the structure of each domain remains the same, but their relative positions change.</text>
</comment>
<dbReference type="InterPro" id="IPR041445">
    <property type="entry name" value="AAA_lid_4"/>
</dbReference>
<feature type="region of interest" description="Small ATPAse domain (RuvB-S)" evidence="9">
    <location>
        <begin position="200"/>
        <end position="270"/>
    </location>
</feature>
<evidence type="ECO:0000256" key="2">
    <source>
        <dbReference type="ARBA" id="ARBA00022741"/>
    </source>
</evidence>
<dbReference type="InterPro" id="IPR027417">
    <property type="entry name" value="P-loop_NTPase"/>
</dbReference>
<dbReference type="InterPro" id="IPR004605">
    <property type="entry name" value="DNA_helicase_Holl-junc_RuvB"/>
</dbReference>
<comment type="function">
    <text evidence="9">The RuvA-RuvB-RuvC complex processes Holliday junction (HJ) DNA during genetic recombination and DNA repair, while the RuvA-RuvB complex plays an important role in the rescue of blocked DNA replication forks via replication fork reversal (RFR). RuvA specifically binds to HJ cruciform DNA, conferring on it an open structure. The RuvB hexamer acts as an ATP-dependent pump, pulling dsDNA into and through the RuvAB complex. RuvB forms 2 homohexamers on either side of HJ DNA bound by 1 or 2 RuvA tetramers; 4 subunits per hexamer contact DNA at a time. Coordinated motions by a converter formed by DNA-disengaged RuvB subunits stimulates ATP hydrolysis and nucleotide exchange. Immobilization of the converter enables RuvB to convert the ATP-contained energy into a lever motion, pulling 2 nucleotides of DNA out of the RuvA tetramer per ATP hydrolyzed, thus driving DNA branch migration. The RuvB motors rotate together with the DNA substrate, which together with the progressing nucleotide cycle form the mechanistic basis for DNA recombination by continuous HJ branch migration. Branch migration allows RuvC to scan DNA until it finds its consensus sequence, where it cleaves and resolves cruciform DNA.</text>
</comment>
<feature type="binding site" evidence="9">
    <location>
        <position position="39"/>
    </location>
    <ligand>
        <name>ATP</name>
        <dbReference type="ChEBI" id="CHEBI:30616"/>
    </ligand>
</feature>
<feature type="binding site" evidence="9">
    <location>
        <position position="199"/>
    </location>
    <ligand>
        <name>ATP</name>
        <dbReference type="ChEBI" id="CHEBI:30616"/>
    </ligand>
</feature>
<dbReference type="HAMAP" id="MF_00016">
    <property type="entry name" value="DNA_HJ_migration_RuvB"/>
    <property type="match status" value="1"/>
</dbReference>
<dbReference type="GO" id="GO:0006281">
    <property type="term" value="P:DNA repair"/>
    <property type="evidence" value="ECO:0007669"/>
    <property type="project" value="UniProtKB-UniRule"/>
</dbReference>
<dbReference type="GO" id="GO:0006310">
    <property type="term" value="P:DNA recombination"/>
    <property type="evidence" value="ECO:0007669"/>
    <property type="project" value="UniProtKB-UniRule"/>
</dbReference>
<comment type="similarity">
    <text evidence="9">Belongs to the RuvB family.</text>
</comment>
<accession>A0A6J4ULS1</accession>
<comment type="subunit">
    <text evidence="9">Homohexamer. Forms an RuvA(8)-RuvB(12)-Holliday junction (HJ) complex. HJ DNA is sandwiched between 2 RuvA tetramers; dsDNA enters through RuvA and exits via RuvB. An RuvB hexamer assembles on each DNA strand where it exits the tetramer. Each RuvB hexamer is contacted by two RuvA subunits (via domain III) on 2 adjacent RuvB subunits; this complex drives branch migration. In the full resolvosome a probable DNA-RuvA(4)-RuvB(12)-RuvC(2) complex forms which resolves the HJ.</text>
</comment>
<feature type="region of interest" description="Disordered" evidence="10">
    <location>
        <begin position="1"/>
        <end position="35"/>
    </location>
</feature>
<name>A0A6J4ULS1_9BACT</name>
<feature type="binding site" evidence="9">
    <location>
        <position position="189"/>
    </location>
    <ligand>
        <name>ATP</name>
        <dbReference type="ChEBI" id="CHEBI:30616"/>
    </ligand>
</feature>
<evidence type="ECO:0000256" key="7">
    <source>
        <dbReference type="ARBA" id="ARBA00023172"/>
    </source>
</evidence>
<evidence type="ECO:0000256" key="3">
    <source>
        <dbReference type="ARBA" id="ARBA00022763"/>
    </source>
</evidence>
<reference evidence="12" key="1">
    <citation type="submission" date="2020-02" db="EMBL/GenBank/DDBJ databases">
        <authorList>
            <person name="Meier V. D."/>
        </authorList>
    </citation>
    <scope>NUCLEOTIDE SEQUENCE</scope>
    <source>
        <strain evidence="12">AVDCRST_MAG70</strain>
    </source>
</reference>
<proteinExistence type="inferred from homology"/>
<keyword evidence="6 9" id="KW-0238">DNA-binding</keyword>
<feature type="binding site" evidence="9">
    <location>
        <position position="236"/>
    </location>
    <ligand>
        <name>ATP</name>
        <dbReference type="ChEBI" id="CHEBI:30616"/>
    </ligand>
</feature>
<dbReference type="EC" id="3.6.4.-" evidence="9"/>
<evidence type="ECO:0000256" key="6">
    <source>
        <dbReference type="ARBA" id="ARBA00023125"/>
    </source>
</evidence>
<dbReference type="InterPro" id="IPR008823">
    <property type="entry name" value="RuvB_wg_C"/>
</dbReference>
<keyword evidence="8 9" id="KW-0234">DNA repair</keyword>
<protein>
    <recommendedName>
        <fullName evidence="9">Holliday junction branch migration complex subunit RuvB</fullName>
        <ecNumber evidence="9">3.6.4.-</ecNumber>
    </recommendedName>
</protein>
<dbReference type="GO" id="GO:0000400">
    <property type="term" value="F:four-way junction DNA binding"/>
    <property type="evidence" value="ECO:0007669"/>
    <property type="project" value="UniProtKB-UniRule"/>
</dbReference>
<feature type="binding site" evidence="9">
    <location>
        <position position="83"/>
    </location>
    <ligand>
        <name>ATP</name>
        <dbReference type="ChEBI" id="CHEBI:30616"/>
    </ligand>
</feature>
<sequence length="371" mass="40198">MDRPRGFRPSTTGDDPASERVVSARPRTAEEEVAEKSLRPRRLTEYIGQDRAKASLDIFIRAAKARGEPLDHVLLYGPPGLGKTTLASIVAAEMGVSLRITSGPAIERAGDLVSILTNLQPGDVLFIDEIHRLNRAVEEVLYPAMEDNAVDIVIGKGPAARTMRINLPRFTLAGATTRLALLTGPLRDRFGTVLRLEFYDQAAMREIIVRSAVILGVPLDAEGAVAIARRSRGTPRVANRLLKRVRDYAEVRGTGEITADLADQALAMLDVDPLGLDATDRRILSTIVEKFDGGPVGIDTLAAATSEETDTIMDVYEPYLIQLGFLQRTPRGRIATARAFEHLGIDVRSVSGSRQLSLGVSGEPRADDDGS</sequence>
<dbReference type="PANTHER" id="PTHR42848:SF1">
    <property type="entry name" value="HOLLIDAY JUNCTION BRANCH MIGRATION COMPLEX SUBUNIT RUVB"/>
    <property type="match status" value="1"/>
</dbReference>
<feature type="binding site" evidence="9">
    <location>
        <position position="85"/>
    </location>
    <ligand>
        <name>ATP</name>
        <dbReference type="ChEBI" id="CHEBI:30616"/>
    </ligand>
</feature>
<keyword evidence="1 9" id="KW-0963">Cytoplasm</keyword>
<dbReference type="GO" id="GO:0048476">
    <property type="term" value="C:Holliday junction resolvase complex"/>
    <property type="evidence" value="ECO:0007669"/>
    <property type="project" value="UniProtKB-UniRule"/>
</dbReference>
<dbReference type="GO" id="GO:0016787">
    <property type="term" value="F:hydrolase activity"/>
    <property type="evidence" value="ECO:0007669"/>
    <property type="project" value="UniProtKB-KW"/>
</dbReference>
<evidence type="ECO:0000259" key="11">
    <source>
        <dbReference type="SMART" id="SM00382"/>
    </source>
</evidence>
<dbReference type="SUPFAM" id="SSF52540">
    <property type="entry name" value="P-loop containing nucleoside triphosphate hydrolases"/>
    <property type="match status" value="1"/>
</dbReference>
<dbReference type="PANTHER" id="PTHR42848">
    <property type="match status" value="1"/>
</dbReference>
<keyword evidence="4 9" id="KW-0378">Hydrolase</keyword>
<dbReference type="Gene3D" id="1.10.10.10">
    <property type="entry name" value="Winged helix-like DNA-binding domain superfamily/Winged helix DNA-binding domain"/>
    <property type="match status" value="1"/>
</dbReference>
<evidence type="ECO:0000256" key="8">
    <source>
        <dbReference type="ARBA" id="ARBA00023204"/>
    </source>
</evidence>
<feature type="region of interest" description="Head domain (RuvB-H)" evidence="9">
    <location>
        <begin position="273"/>
        <end position="371"/>
    </location>
</feature>
<dbReference type="InterPro" id="IPR003593">
    <property type="entry name" value="AAA+_ATPase"/>
</dbReference>
<evidence type="ECO:0000313" key="12">
    <source>
        <dbReference type="EMBL" id="CAA9551479.1"/>
    </source>
</evidence>
<feature type="binding site" evidence="9">
    <location>
        <position position="38"/>
    </location>
    <ligand>
        <name>ATP</name>
        <dbReference type="ChEBI" id="CHEBI:30616"/>
    </ligand>
</feature>
<keyword evidence="2 9" id="KW-0547">Nucleotide-binding</keyword>
<feature type="binding site" evidence="9">
    <location>
        <position position="333"/>
    </location>
    <ligand>
        <name>DNA</name>
        <dbReference type="ChEBI" id="CHEBI:16991"/>
    </ligand>
</feature>
<evidence type="ECO:0000256" key="9">
    <source>
        <dbReference type="HAMAP-Rule" id="MF_00016"/>
    </source>
</evidence>
<dbReference type="AlphaFoldDB" id="A0A6J4ULS1"/>
<keyword evidence="7 9" id="KW-0233">DNA recombination</keyword>
<evidence type="ECO:0000256" key="5">
    <source>
        <dbReference type="ARBA" id="ARBA00022840"/>
    </source>
</evidence>
<dbReference type="NCBIfam" id="TIGR00635">
    <property type="entry name" value="ruvB"/>
    <property type="match status" value="1"/>
</dbReference>
<dbReference type="GO" id="GO:0005524">
    <property type="term" value="F:ATP binding"/>
    <property type="evidence" value="ECO:0007669"/>
    <property type="project" value="UniProtKB-UniRule"/>
</dbReference>
<keyword evidence="3 9" id="KW-0227">DNA damage</keyword>
<dbReference type="GO" id="GO:0009378">
    <property type="term" value="F:four-way junction helicase activity"/>
    <property type="evidence" value="ECO:0007669"/>
    <property type="project" value="InterPro"/>
</dbReference>
<organism evidence="12">
    <name type="scientific">uncultured Thermomicrobiales bacterium</name>
    <dbReference type="NCBI Taxonomy" id="1645740"/>
    <lineage>
        <taxon>Bacteria</taxon>
        <taxon>Pseudomonadati</taxon>
        <taxon>Thermomicrobiota</taxon>
        <taxon>Thermomicrobia</taxon>
        <taxon>Thermomicrobiales</taxon>
        <taxon>environmental samples</taxon>
    </lineage>
</organism>
<dbReference type="GO" id="GO:0005737">
    <property type="term" value="C:cytoplasm"/>
    <property type="evidence" value="ECO:0007669"/>
    <property type="project" value="UniProtKB-SubCell"/>
</dbReference>
<feature type="binding site" evidence="9">
    <location>
        <position position="80"/>
    </location>
    <ligand>
        <name>ATP</name>
        <dbReference type="ChEBI" id="CHEBI:30616"/>
    </ligand>
</feature>
<dbReference type="NCBIfam" id="NF000868">
    <property type="entry name" value="PRK00080.1"/>
    <property type="match status" value="1"/>
</dbReference>
<dbReference type="Gene3D" id="1.10.8.60">
    <property type="match status" value="1"/>
</dbReference>
<evidence type="ECO:0000256" key="1">
    <source>
        <dbReference type="ARBA" id="ARBA00022490"/>
    </source>
</evidence>
<dbReference type="SUPFAM" id="SSF46785">
    <property type="entry name" value="Winged helix' DNA-binding domain"/>
    <property type="match status" value="1"/>
</dbReference>
<feature type="binding site" evidence="9">
    <location>
        <position position="84"/>
    </location>
    <ligand>
        <name>ATP</name>
        <dbReference type="ChEBI" id="CHEBI:30616"/>
    </ligand>
</feature>
<dbReference type="InterPro" id="IPR036390">
    <property type="entry name" value="WH_DNA-bd_sf"/>
</dbReference>
<keyword evidence="5 9" id="KW-0067">ATP-binding</keyword>
<comment type="catalytic activity">
    <reaction evidence="9">
        <text>ATP + H2O = ADP + phosphate + H(+)</text>
        <dbReference type="Rhea" id="RHEA:13065"/>
        <dbReference type="ChEBI" id="CHEBI:15377"/>
        <dbReference type="ChEBI" id="CHEBI:15378"/>
        <dbReference type="ChEBI" id="CHEBI:30616"/>
        <dbReference type="ChEBI" id="CHEBI:43474"/>
        <dbReference type="ChEBI" id="CHEBI:456216"/>
    </reaction>
</comment>
<feature type="binding site" evidence="9">
    <location>
        <position position="84"/>
    </location>
    <ligand>
        <name>Mg(2+)</name>
        <dbReference type="ChEBI" id="CHEBI:18420"/>
    </ligand>
</feature>
<dbReference type="InterPro" id="IPR036388">
    <property type="entry name" value="WH-like_DNA-bd_sf"/>
</dbReference>